<dbReference type="PANTHER" id="PTHR14097:SF7">
    <property type="entry name" value="OXIDOREDUCTASE HTATIP2"/>
    <property type="match status" value="1"/>
</dbReference>
<dbReference type="InterPro" id="IPR001509">
    <property type="entry name" value="Epimerase_deHydtase"/>
</dbReference>
<evidence type="ECO:0000313" key="5">
    <source>
        <dbReference type="Proteomes" id="UP000612680"/>
    </source>
</evidence>
<dbReference type="SUPFAM" id="SSF51735">
    <property type="entry name" value="NAD(P)-binding Rossmann-fold domains"/>
    <property type="match status" value="1"/>
</dbReference>
<gene>
    <name evidence="4" type="ORF">HWI92_02415</name>
</gene>
<accession>A0ABX7IDE8</accession>
<organism evidence="4 5">
    <name type="scientific">Dyadobacter sandarakinus</name>
    <dbReference type="NCBI Taxonomy" id="2747268"/>
    <lineage>
        <taxon>Bacteria</taxon>
        <taxon>Pseudomonadati</taxon>
        <taxon>Bacteroidota</taxon>
        <taxon>Cytophagia</taxon>
        <taxon>Cytophagales</taxon>
        <taxon>Spirosomataceae</taxon>
        <taxon>Dyadobacter</taxon>
    </lineage>
</organism>
<dbReference type="InterPro" id="IPR036291">
    <property type="entry name" value="NAD(P)-bd_dom_sf"/>
</dbReference>
<protein>
    <submittedName>
        <fullName evidence="4">NAD(P)H-binding protein</fullName>
    </submittedName>
</protein>
<proteinExistence type="predicted"/>
<dbReference type="Gene3D" id="3.40.50.720">
    <property type="entry name" value="NAD(P)-binding Rossmann-like Domain"/>
    <property type="match status" value="1"/>
</dbReference>
<evidence type="ECO:0000256" key="1">
    <source>
        <dbReference type="ARBA" id="ARBA00004370"/>
    </source>
</evidence>
<evidence type="ECO:0000313" key="4">
    <source>
        <dbReference type="EMBL" id="QRR04010.1"/>
    </source>
</evidence>
<evidence type="ECO:0000256" key="2">
    <source>
        <dbReference type="ARBA" id="ARBA00023136"/>
    </source>
</evidence>
<dbReference type="EMBL" id="CP056775">
    <property type="protein sequence ID" value="QRR04010.1"/>
    <property type="molecule type" value="Genomic_DNA"/>
</dbReference>
<keyword evidence="5" id="KW-1185">Reference proteome</keyword>
<keyword evidence="2" id="KW-0472">Membrane</keyword>
<dbReference type="Pfam" id="PF01370">
    <property type="entry name" value="Epimerase"/>
    <property type="match status" value="1"/>
</dbReference>
<sequence length="221" mass="24656">MKNAIVFGASGFIGSFLLGELLSSPDYAQVTAVVRHALPISHPKLKTLIADYDTLPALKDQIMADEVFIALGTTRKNTPDQRKYYEVDHDYPVLAAKIAKERGARAVFIVTSVGANAGSSTFYIRTKGETERDIIALGMEQTHIFRPSMLMGSRMEKRTLEKLLINTFSIVNPLLFSKKLKVYKGIEGRDVARAMVAAARKPVVKIKVYHWQDMQDLLRLG</sequence>
<reference evidence="4 5" key="1">
    <citation type="submission" date="2020-06" db="EMBL/GenBank/DDBJ databases">
        <title>Dyadobacter sandarakinus sp. nov., isolated from the soil of the Arctic Yellow River Station.</title>
        <authorList>
            <person name="Zhang Y."/>
            <person name="Peng F."/>
        </authorList>
    </citation>
    <scope>NUCLEOTIDE SEQUENCE [LARGE SCALE GENOMIC DNA]</scope>
    <source>
        <strain evidence="4 5">Q3-56</strain>
    </source>
</reference>
<feature type="domain" description="NAD-dependent epimerase/dehydratase" evidence="3">
    <location>
        <begin position="5"/>
        <end position="203"/>
    </location>
</feature>
<dbReference type="PANTHER" id="PTHR14097">
    <property type="entry name" value="OXIDOREDUCTASE HTATIP2"/>
    <property type="match status" value="1"/>
</dbReference>
<dbReference type="Proteomes" id="UP000612680">
    <property type="component" value="Chromosome"/>
</dbReference>
<name>A0ABX7IDE8_9BACT</name>
<evidence type="ECO:0000259" key="3">
    <source>
        <dbReference type="Pfam" id="PF01370"/>
    </source>
</evidence>
<comment type="subcellular location">
    <subcellularLocation>
        <location evidence="1">Membrane</location>
    </subcellularLocation>
</comment>